<proteinExistence type="predicted"/>
<evidence type="ECO:0000256" key="4">
    <source>
        <dbReference type="SAM" id="MobiDB-lite"/>
    </source>
</evidence>
<gene>
    <name evidence="6" type="ORF">CANVERA_P2851</name>
</gene>
<evidence type="ECO:0000256" key="1">
    <source>
        <dbReference type="ARBA" id="ARBA00004123"/>
    </source>
</evidence>
<dbReference type="Pfam" id="PF16755">
    <property type="entry name" value="Beta-prop_NUP159_NUP214"/>
    <property type="match status" value="1"/>
</dbReference>
<feature type="domain" description="Nucleoporin Nup159/Nup146 N-terminal" evidence="5">
    <location>
        <begin position="44"/>
        <end position="339"/>
    </location>
</feature>
<dbReference type="Gene3D" id="2.130.10.10">
    <property type="entry name" value="YVTN repeat-like/Quinoprotein amine dehydrogenase"/>
    <property type="match status" value="1"/>
</dbReference>
<evidence type="ECO:0000256" key="2">
    <source>
        <dbReference type="ARBA" id="ARBA00022448"/>
    </source>
</evidence>
<comment type="subcellular location">
    <subcellularLocation>
        <location evidence="1">Nucleus</location>
    </subcellularLocation>
</comment>
<comment type="caution">
    <text evidence="6">The sequence shown here is derived from an EMBL/GenBank/DDBJ whole genome shotgun (WGS) entry which is preliminary data.</text>
</comment>
<dbReference type="InterPro" id="IPR015943">
    <property type="entry name" value="WD40/YVTN_repeat-like_dom_sf"/>
</dbReference>
<accession>A0A9W4XLN0</accession>
<protein>
    <recommendedName>
        <fullName evidence="5">Nucleoporin Nup159/Nup146 N-terminal domain-containing protein</fullName>
    </recommendedName>
</protein>
<organism evidence="6 7">
    <name type="scientific">Candida verbasci</name>
    <dbReference type="NCBI Taxonomy" id="1227364"/>
    <lineage>
        <taxon>Eukaryota</taxon>
        <taxon>Fungi</taxon>
        <taxon>Dikarya</taxon>
        <taxon>Ascomycota</taxon>
        <taxon>Saccharomycotina</taxon>
        <taxon>Pichiomycetes</taxon>
        <taxon>Debaryomycetaceae</taxon>
        <taxon>Candida/Lodderomyces clade</taxon>
        <taxon>Candida</taxon>
    </lineage>
</organism>
<dbReference type="GO" id="GO:0005634">
    <property type="term" value="C:nucleus"/>
    <property type="evidence" value="ECO:0007669"/>
    <property type="project" value="UniProtKB-SubCell"/>
</dbReference>
<feature type="region of interest" description="Disordered" evidence="4">
    <location>
        <begin position="548"/>
        <end position="589"/>
    </location>
</feature>
<dbReference type="EMBL" id="CANTUO010000002">
    <property type="protein sequence ID" value="CAI5758337.1"/>
    <property type="molecule type" value="Genomic_DNA"/>
</dbReference>
<evidence type="ECO:0000313" key="7">
    <source>
        <dbReference type="Proteomes" id="UP001152885"/>
    </source>
</evidence>
<feature type="compositionally biased region" description="Polar residues" evidence="4">
    <location>
        <begin position="437"/>
        <end position="446"/>
    </location>
</feature>
<dbReference type="AlphaFoldDB" id="A0A9W4XLN0"/>
<feature type="region of interest" description="Disordered" evidence="4">
    <location>
        <begin position="495"/>
        <end position="532"/>
    </location>
</feature>
<dbReference type="Proteomes" id="UP001152885">
    <property type="component" value="Unassembled WGS sequence"/>
</dbReference>
<feature type="compositionally biased region" description="Basic and acidic residues" evidence="4">
    <location>
        <begin position="557"/>
        <end position="570"/>
    </location>
</feature>
<sequence length="876" mass="97570">MIEEIISEDLGFKLYTTEHGISIFDDPISFEEIGDHILNLLAIDNENKIIAASNHKSLKIITTTNLDDITTIGDDFKITQVYFHQKKLIILNNDKIQSLSIDQIKSKDYTFSTIEEGQFISVKPTSEGILKLTTSNELYLDSSLIATNVSTFFNKSIYAYTKDSSKLGTLPIKIENEDLSSYNIIDVLQTSKNAYFTVFNNAEEEITRTFLLHDSNGEFVGDEVDIVPQFGEVERKSTYYNANISNWFKSDTFSILTSSGSTELGIIETTNKEEQVISFEEDISRANLPLDDETGDDCSPIGLSLGIDLDAKALEPCPGVDEAIGKLPKVYCLLHTGTLVIWWVYHKAGLLNDGLRLELPKEEQTTEKPVEEKGLEAESKQSVELNPFGSTQSSAFKGGFGATAFGNKTATPVTGGGGFGQTSFGATGFASQKEQQKSNPSLTSGFGSFAKSNQQSNFGSFGGNNNGRSIFGDSNSGKSEFKSSPFAISSGTSILGDTKTGSIVGDSRTDTDKKLSSQTPTPTPVYSEISSTSSSFVNINKESVNINKEGEEATSTEIDKKKAENEDKKKSSAIKSYEVGKDPSKSSPFTQELNTQVQNLKEEKKLSLFGGQRKAKEEPIKESKPETKSYDEVKPESKEDIQAEDVKPVEFLIFDGFIKPLPKSTSIKEQLIHIIQNTEGDLNIFKENVKRLSYYIAHVEINPPSLIDVDFTKTISNLHKEEELLSNLVTKISKSQQERIKLDKLFSQLVVYSKNQTKFKEILKNRPLDFKYEMIQSKLRDKLEFIKKLEEKLISLLMPIKFRNSINDKTISNIEKLIFPINEQINEHKKIISDLTKEIDHLTLDNTDTNNLQLAITKSSTPLSSKLKLRQMLVSK</sequence>
<keyword evidence="3" id="KW-0539">Nucleus</keyword>
<keyword evidence="2" id="KW-0813">Transport</keyword>
<keyword evidence="7" id="KW-1185">Reference proteome</keyword>
<evidence type="ECO:0000256" key="3">
    <source>
        <dbReference type="ARBA" id="ARBA00023242"/>
    </source>
</evidence>
<evidence type="ECO:0000313" key="6">
    <source>
        <dbReference type="EMBL" id="CAI5758337.1"/>
    </source>
</evidence>
<name>A0A9W4XLN0_9ASCO</name>
<dbReference type="OrthoDB" id="248320at2759"/>
<evidence type="ECO:0000259" key="5">
    <source>
        <dbReference type="Pfam" id="PF16755"/>
    </source>
</evidence>
<feature type="region of interest" description="Disordered" evidence="4">
    <location>
        <begin position="425"/>
        <end position="476"/>
    </location>
</feature>
<feature type="compositionally biased region" description="Basic and acidic residues" evidence="4">
    <location>
        <begin position="614"/>
        <end position="639"/>
    </location>
</feature>
<dbReference type="SUPFAM" id="SSF117289">
    <property type="entry name" value="Nucleoporin domain"/>
    <property type="match status" value="1"/>
</dbReference>
<feature type="region of interest" description="Disordered" evidence="4">
    <location>
        <begin position="604"/>
        <end position="639"/>
    </location>
</feature>
<dbReference type="InterPro" id="IPR039462">
    <property type="entry name" value="Nup159/Nup146_N"/>
</dbReference>
<reference evidence="6" key="1">
    <citation type="submission" date="2022-12" db="EMBL/GenBank/DDBJ databases">
        <authorList>
            <person name="Brejova B."/>
        </authorList>
    </citation>
    <scope>NUCLEOTIDE SEQUENCE</scope>
</reference>